<reference evidence="6 7" key="1">
    <citation type="submission" date="2017-05" db="EMBL/GenBank/DDBJ databases">
        <authorList>
            <person name="Varghese N."/>
            <person name="Submissions S."/>
        </authorList>
    </citation>
    <scope>NUCLEOTIDE SEQUENCE [LARGE SCALE GENOMIC DNA]</scope>
    <source>
        <strain evidence="6 7">DSM 25457</strain>
    </source>
</reference>
<keyword evidence="1" id="KW-0805">Transcription regulation</keyword>
<dbReference type="PANTHER" id="PTHR43133">
    <property type="entry name" value="RNA POLYMERASE ECF-TYPE SIGMA FACTO"/>
    <property type="match status" value="1"/>
</dbReference>
<dbReference type="EMBL" id="FXUG01000007">
    <property type="protein sequence ID" value="SMP62125.1"/>
    <property type="molecule type" value="Genomic_DNA"/>
</dbReference>
<proteinExistence type="predicted"/>
<dbReference type="InterPro" id="IPR014284">
    <property type="entry name" value="RNA_pol_sigma-70_dom"/>
</dbReference>
<name>A0ABY1Q8T6_9BACT</name>
<evidence type="ECO:0000313" key="6">
    <source>
        <dbReference type="EMBL" id="SMP62125.1"/>
    </source>
</evidence>
<accession>A0ABY1Q8T6</accession>
<evidence type="ECO:0000256" key="1">
    <source>
        <dbReference type="ARBA" id="ARBA00023015"/>
    </source>
</evidence>
<comment type="caution">
    <text evidence="6">The sequence shown here is derived from an EMBL/GenBank/DDBJ whole genome shotgun (WGS) entry which is preliminary data.</text>
</comment>
<dbReference type="Pfam" id="PF04542">
    <property type="entry name" value="Sigma70_r2"/>
    <property type="match status" value="1"/>
</dbReference>
<sequence>MNQPNQPDTSAANSSSRRSPQPTELGGDESIDSDTVAEQQRLVDSIRAGEETAWQTVIDRYEGRLLAFVQRRLNDRSVSEDIVQETFVGFLISLPNYDPRRKLESYLFSICSYKLTDYLRASGRRPTLPLVGRGGSFEGSVGAIPIPGRDRVASSIARSAERQDIEQRVVAEAISEQIQRWRETDNHVKLKAIELIFVAGAGNLEVAERLGLTQQQVANLKSDFLTRLKAIVSRQDLDASVFPELTD</sequence>
<dbReference type="Gene3D" id="1.10.1740.10">
    <property type="match status" value="1"/>
</dbReference>
<feature type="region of interest" description="Disordered" evidence="4">
    <location>
        <begin position="1"/>
        <end position="34"/>
    </location>
</feature>
<dbReference type="Proteomes" id="UP001158067">
    <property type="component" value="Unassembled WGS sequence"/>
</dbReference>
<keyword evidence="3" id="KW-0804">Transcription</keyword>
<protein>
    <submittedName>
        <fullName evidence="6">RNA polymerase sigma-70 factor, ECF subfamily</fullName>
    </submittedName>
</protein>
<dbReference type="InterPro" id="IPR007627">
    <property type="entry name" value="RNA_pol_sigma70_r2"/>
</dbReference>
<dbReference type="SUPFAM" id="SSF88946">
    <property type="entry name" value="Sigma2 domain of RNA polymerase sigma factors"/>
    <property type="match status" value="1"/>
</dbReference>
<keyword evidence="7" id="KW-1185">Reference proteome</keyword>
<feature type="compositionally biased region" description="Polar residues" evidence="4">
    <location>
        <begin position="1"/>
        <end position="22"/>
    </location>
</feature>
<evidence type="ECO:0000259" key="5">
    <source>
        <dbReference type="Pfam" id="PF04542"/>
    </source>
</evidence>
<dbReference type="RefSeq" id="WP_283433302.1">
    <property type="nucleotide sequence ID" value="NZ_FXUG01000007.1"/>
</dbReference>
<evidence type="ECO:0000256" key="3">
    <source>
        <dbReference type="ARBA" id="ARBA00023163"/>
    </source>
</evidence>
<evidence type="ECO:0000256" key="4">
    <source>
        <dbReference type="SAM" id="MobiDB-lite"/>
    </source>
</evidence>
<dbReference type="NCBIfam" id="TIGR02937">
    <property type="entry name" value="sigma70-ECF"/>
    <property type="match status" value="1"/>
</dbReference>
<dbReference type="PANTHER" id="PTHR43133:SF62">
    <property type="entry name" value="RNA POLYMERASE SIGMA FACTOR SIGZ"/>
    <property type="match status" value="1"/>
</dbReference>
<organism evidence="6 7">
    <name type="scientific">Neorhodopirellula lusitana</name>
    <dbReference type="NCBI Taxonomy" id="445327"/>
    <lineage>
        <taxon>Bacteria</taxon>
        <taxon>Pseudomonadati</taxon>
        <taxon>Planctomycetota</taxon>
        <taxon>Planctomycetia</taxon>
        <taxon>Pirellulales</taxon>
        <taxon>Pirellulaceae</taxon>
        <taxon>Neorhodopirellula</taxon>
    </lineage>
</organism>
<dbReference type="InterPro" id="IPR013325">
    <property type="entry name" value="RNA_pol_sigma_r2"/>
</dbReference>
<feature type="domain" description="RNA polymerase sigma-70 region 2" evidence="5">
    <location>
        <begin position="58"/>
        <end position="124"/>
    </location>
</feature>
<evidence type="ECO:0000256" key="2">
    <source>
        <dbReference type="ARBA" id="ARBA00023082"/>
    </source>
</evidence>
<dbReference type="InterPro" id="IPR039425">
    <property type="entry name" value="RNA_pol_sigma-70-like"/>
</dbReference>
<keyword evidence="2" id="KW-0731">Sigma factor</keyword>
<evidence type="ECO:0000313" key="7">
    <source>
        <dbReference type="Proteomes" id="UP001158067"/>
    </source>
</evidence>
<gene>
    <name evidence="6" type="ORF">SAMN06265222_107239</name>
</gene>